<dbReference type="GO" id="GO:0042970">
    <property type="term" value="F:homoserine transmembrane transporter activity"/>
    <property type="evidence" value="ECO:0007669"/>
    <property type="project" value="TreeGrafter"/>
</dbReference>
<dbReference type="EMBL" id="CP045121">
    <property type="protein sequence ID" value="QIN78876.1"/>
    <property type="molecule type" value="Genomic_DNA"/>
</dbReference>
<evidence type="ECO:0000256" key="1">
    <source>
        <dbReference type="ARBA" id="ARBA00004651"/>
    </source>
</evidence>
<evidence type="ECO:0000313" key="7">
    <source>
        <dbReference type="EMBL" id="QIN78876.1"/>
    </source>
</evidence>
<dbReference type="RefSeq" id="WP_166396542.1">
    <property type="nucleotide sequence ID" value="NZ_CP045121.1"/>
</dbReference>
<dbReference type="InterPro" id="IPR001123">
    <property type="entry name" value="LeuE-type"/>
</dbReference>
<dbReference type="PANTHER" id="PTHR30086">
    <property type="entry name" value="ARGININE EXPORTER PROTEIN ARGO"/>
    <property type="match status" value="1"/>
</dbReference>
<evidence type="ECO:0000256" key="4">
    <source>
        <dbReference type="ARBA" id="ARBA00022989"/>
    </source>
</evidence>
<keyword evidence="8" id="KW-1185">Reference proteome</keyword>
<keyword evidence="5 6" id="KW-0472">Membrane</keyword>
<keyword evidence="4 6" id="KW-1133">Transmembrane helix</keyword>
<organism evidence="7 8">
    <name type="scientific">Rubrobacter marinus</name>
    <dbReference type="NCBI Taxonomy" id="2653852"/>
    <lineage>
        <taxon>Bacteria</taxon>
        <taxon>Bacillati</taxon>
        <taxon>Actinomycetota</taxon>
        <taxon>Rubrobacteria</taxon>
        <taxon>Rubrobacterales</taxon>
        <taxon>Rubrobacteraceae</taxon>
        <taxon>Rubrobacter</taxon>
    </lineage>
</organism>
<dbReference type="Proteomes" id="UP000502706">
    <property type="component" value="Chromosome"/>
</dbReference>
<reference evidence="7 8" key="1">
    <citation type="submission" date="2019-10" db="EMBL/GenBank/DDBJ databases">
        <title>Rubrobacter sp nov SCSIO 52915 isolated from a deep-sea sediment in the South China Sea.</title>
        <authorList>
            <person name="Chen R.W."/>
        </authorList>
    </citation>
    <scope>NUCLEOTIDE SEQUENCE [LARGE SCALE GENOMIC DNA]</scope>
    <source>
        <strain evidence="7 8">SCSIO 52915</strain>
    </source>
</reference>
<dbReference type="Pfam" id="PF01810">
    <property type="entry name" value="LysE"/>
    <property type="match status" value="1"/>
</dbReference>
<dbReference type="AlphaFoldDB" id="A0A6G8PXF5"/>
<dbReference type="PANTHER" id="PTHR30086:SF14">
    <property type="entry name" value="HOMOSERINE_HOMOSERINE LACTONE EFFLUX PROTEIN"/>
    <property type="match status" value="1"/>
</dbReference>
<dbReference type="KEGG" id="rmar:GBA65_10490"/>
<accession>A0A6G8PXF5</accession>
<evidence type="ECO:0000256" key="6">
    <source>
        <dbReference type="SAM" id="Phobius"/>
    </source>
</evidence>
<evidence type="ECO:0000256" key="2">
    <source>
        <dbReference type="ARBA" id="ARBA00022475"/>
    </source>
</evidence>
<comment type="subcellular location">
    <subcellularLocation>
        <location evidence="1">Cell membrane</location>
        <topology evidence="1">Multi-pass membrane protein</topology>
    </subcellularLocation>
</comment>
<evidence type="ECO:0000256" key="5">
    <source>
        <dbReference type="ARBA" id="ARBA00023136"/>
    </source>
</evidence>
<dbReference type="PIRSF" id="PIRSF006324">
    <property type="entry name" value="LeuE"/>
    <property type="match status" value="1"/>
</dbReference>
<feature type="transmembrane region" description="Helical" evidence="6">
    <location>
        <begin position="146"/>
        <end position="171"/>
    </location>
</feature>
<feature type="transmembrane region" description="Helical" evidence="6">
    <location>
        <begin position="70"/>
        <end position="87"/>
    </location>
</feature>
<feature type="transmembrane region" description="Helical" evidence="6">
    <location>
        <begin position="113"/>
        <end position="134"/>
    </location>
</feature>
<evidence type="ECO:0000256" key="3">
    <source>
        <dbReference type="ARBA" id="ARBA00022692"/>
    </source>
</evidence>
<keyword evidence="2" id="KW-1003">Cell membrane</keyword>
<gene>
    <name evidence="7" type="ORF">GBA65_10490</name>
</gene>
<protein>
    <submittedName>
        <fullName evidence="7">LysE family translocator</fullName>
    </submittedName>
</protein>
<dbReference type="GO" id="GO:0005886">
    <property type="term" value="C:plasma membrane"/>
    <property type="evidence" value="ECO:0007669"/>
    <property type="project" value="UniProtKB-SubCell"/>
</dbReference>
<proteinExistence type="predicted"/>
<sequence>MSVEFLLTSLVVVLIPGTGVVYTVSSSVGGGWRRGLYAAVGCTLGIVPHMLAAILGLSGIMQAGSVAFEAVRWAGVAYLVFMGLSMIREAGTVPLDAGEAPIERMDAVVRRGILLNVLNPKLTLFFFAFLPQFLDATPGFFDARLIGLGGIFMLMTLAVFAVYALASAAARDLILAAPVVRRWIERSLGALLIGFAARLALTDR</sequence>
<name>A0A6G8PXF5_9ACTN</name>
<feature type="transmembrane region" description="Helical" evidence="6">
    <location>
        <begin position="6"/>
        <end position="24"/>
    </location>
</feature>
<evidence type="ECO:0000313" key="8">
    <source>
        <dbReference type="Proteomes" id="UP000502706"/>
    </source>
</evidence>
<feature type="transmembrane region" description="Helical" evidence="6">
    <location>
        <begin position="36"/>
        <end position="58"/>
    </location>
</feature>
<keyword evidence="3 6" id="KW-0812">Transmembrane</keyword>